<dbReference type="InterPro" id="IPR008978">
    <property type="entry name" value="HSP20-like_chaperone"/>
</dbReference>
<keyword evidence="7" id="KW-1185">Reference proteome</keyword>
<feature type="compositionally biased region" description="Polar residues" evidence="4">
    <location>
        <begin position="185"/>
        <end position="194"/>
    </location>
</feature>
<evidence type="ECO:0000313" key="7">
    <source>
        <dbReference type="Proteomes" id="UP000800093"/>
    </source>
</evidence>
<feature type="domain" description="SHSP" evidence="5">
    <location>
        <begin position="65"/>
        <end position="257"/>
    </location>
</feature>
<reference evidence="7" key="1">
    <citation type="journal article" date="2020" name="Stud. Mycol.">
        <title>101 Dothideomycetes genomes: A test case for predicting lifestyles and emergence of pathogens.</title>
        <authorList>
            <person name="Haridas S."/>
            <person name="Albert R."/>
            <person name="Binder M."/>
            <person name="Bloem J."/>
            <person name="LaButti K."/>
            <person name="Salamov A."/>
            <person name="Andreopoulos B."/>
            <person name="Baker S."/>
            <person name="Barry K."/>
            <person name="Bills G."/>
            <person name="Bluhm B."/>
            <person name="Cannon C."/>
            <person name="Castanera R."/>
            <person name="Culley D."/>
            <person name="Daum C."/>
            <person name="Ezra D."/>
            <person name="Gonzalez J."/>
            <person name="Henrissat B."/>
            <person name="Kuo A."/>
            <person name="Liang C."/>
            <person name="Lipzen A."/>
            <person name="Lutzoni F."/>
            <person name="Magnuson J."/>
            <person name="Mondo S."/>
            <person name="Nolan M."/>
            <person name="Ohm R."/>
            <person name="Pangilinan J."/>
            <person name="Park H.-J."/>
            <person name="Ramirez L."/>
            <person name="Alfaro M."/>
            <person name="Sun H."/>
            <person name="Tritt A."/>
            <person name="Yoshinaga Y."/>
            <person name="Zwiers L.-H."/>
            <person name="Turgeon B."/>
            <person name="Goodwin S."/>
            <person name="Spatafora J."/>
            <person name="Crous P."/>
            <person name="Grigoriev I."/>
        </authorList>
    </citation>
    <scope>NUCLEOTIDE SEQUENCE [LARGE SCALE GENOMIC DNA]</scope>
    <source>
        <strain evidence="7">CBS 304.66</strain>
    </source>
</reference>
<proteinExistence type="inferred from homology"/>
<evidence type="ECO:0000256" key="2">
    <source>
        <dbReference type="PROSITE-ProRule" id="PRU00285"/>
    </source>
</evidence>
<dbReference type="Proteomes" id="UP000800093">
    <property type="component" value="Unassembled WGS sequence"/>
</dbReference>
<feature type="compositionally biased region" description="Basic and acidic residues" evidence="4">
    <location>
        <begin position="195"/>
        <end position="204"/>
    </location>
</feature>
<name>A0A9P4N0V6_9PLEO</name>
<dbReference type="Pfam" id="PF00011">
    <property type="entry name" value="HSP20"/>
    <property type="match status" value="1"/>
</dbReference>
<evidence type="ECO:0000256" key="3">
    <source>
        <dbReference type="RuleBase" id="RU003616"/>
    </source>
</evidence>
<dbReference type="EMBL" id="ML986786">
    <property type="protein sequence ID" value="KAF2258089.1"/>
    <property type="molecule type" value="Genomic_DNA"/>
</dbReference>
<evidence type="ECO:0000256" key="1">
    <source>
        <dbReference type="ARBA" id="ARBA00023016"/>
    </source>
</evidence>
<keyword evidence="1" id="KW-0346">Stress response</keyword>
<sequence length="257" mass="28533">MAFVLTPRFAPAYHCDPWACAPQRPVYRKSRTSVPSFVPFLSQVDELLSELDREARRATHHQRQQRKCAFRARFDVRENKEGYEVLGEVPGFSQENISIEVTDEHTLKIAGNTDSKVEQPMATPIVAELTKTAELEKADALETDTMDGLTLAEAGGVETPTHSDTESHKSYQATVEDDFEDLGADTSSTVSTSSEPKEPKGKEKVLLSERVHGSFERTFEFPARIDAANVRASLKNGVLSINVPKASTPTIRRITIQ</sequence>
<evidence type="ECO:0000313" key="6">
    <source>
        <dbReference type="EMBL" id="KAF2258089.1"/>
    </source>
</evidence>
<dbReference type="SUPFAM" id="SSF49764">
    <property type="entry name" value="HSP20-like chaperones"/>
    <property type="match status" value="1"/>
</dbReference>
<dbReference type="InterPro" id="IPR002068">
    <property type="entry name" value="A-crystallin/Hsp20_dom"/>
</dbReference>
<dbReference type="AlphaFoldDB" id="A0A9P4N0V6"/>
<evidence type="ECO:0000256" key="4">
    <source>
        <dbReference type="SAM" id="MobiDB-lite"/>
    </source>
</evidence>
<organism evidence="6 7">
    <name type="scientific">Lojkania enalia</name>
    <dbReference type="NCBI Taxonomy" id="147567"/>
    <lineage>
        <taxon>Eukaryota</taxon>
        <taxon>Fungi</taxon>
        <taxon>Dikarya</taxon>
        <taxon>Ascomycota</taxon>
        <taxon>Pezizomycotina</taxon>
        <taxon>Dothideomycetes</taxon>
        <taxon>Pleosporomycetidae</taxon>
        <taxon>Pleosporales</taxon>
        <taxon>Pleosporales incertae sedis</taxon>
        <taxon>Lojkania</taxon>
    </lineage>
</organism>
<comment type="similarity">
    <text evidence="2 3">Belongs to the small heat shock protein (HSP20) family.</text>
</comment>
<dbReference type="InterPro" id="IPR031107">
    <property type="entry name" value="Small_HSP"/>
</dbReference>
<dbReference type="CDD" id="cd06464">
    <property type="entry name" value="ACD_sHsps-like"/>
    <property type="match status" value="1"/>
</dbReference>
<accession>A0A9P4N0V6</accession>
<dbReference type="Gene3D" id="2.60.40.790">
    <property type="match status" value="1"/>
</dbReference>
<feature type="region of interest" description="Disordered" evidence="4">
    <location>
        <begin position="177"/>
        <end position="204"/>
    </location>
</feature>
<comment type="caution">
    <text evidence="6">The sequence shown here is derived from an EMBL/GenBank/DDBJ whole genome shotgun (WGS) entry which is preliminary data.</text>
</comment>
<dbReference type="OrthoDB" id="1431247at2759"/>
<gene>
    <name evidence="6" type="ORF">CC78DRAFT_479845</name>
</gene>
<evidence type="ECO:0000259" key="5">
    <source>
        <dbReference type="PROSITE" id="PS01031"/>
    </source>
</evidence>
<dbReference type="PROSITE" id="PS01031">
    <property type="entry name" value="SHSP"/>
    <property type="match status" value="1"/>
</dbReference>
<protein>
    <submittedName>
        <fullName evidence="6">HSP20-like chaperone</fullName>
    </submittedName>
</protein>
<dbReference type="PANTHER" id="PTHR11527">
    <property type="entry name" value="HEAT-SHOCK PROTEIN 20 FAMILY MEMBER"/>
    <property type="match status" value="1"/>
</dbReference>